<dbReference type="Gene3D" id="3.40.50.880">
    <property type="match status" value="1"/>
</dbReference>
<evidence type="ECO:0000313" key="2">
    <source>
        <dbReference type="EMBL" id="MBK1790459.1"/>
    </source>
</evidence>
<dbReference type="InterPro" id="IPR029010">
    <property type="entry name" value="ThuA-like"/>
</dbReference>
<gene>
    <name evidence="2" type="ORF">JIN82_04720</name>
</gene>
<dbReference type="PANTHER" id="PTHR40469:SF2">
    <property type="entry name" value="GALACTOSE-BINDING DOMAIN-LIKE SUPERFAMILY PROTEIN"/>
    <property type="match status" value="1"/>
</dbReference>
<dbReference type="PANTHER" id="PTHR40469">
    <property type="entry name" value="SECRETED GLYCOSYL HYDROLASE"/>
    <property type="match status" value="1"/>
</dbReference>
<feature type="domain" description="ThuA-like" evidence="1">
    <location>
        <begin position="81"/>
        <end position="272"/>
    </location>
</feature>
<sequence>MTTQLTLTFSALTLATAFGAPLKVMILDGQNNHNWRATTPVLVEALESTGEFDVDICTSPARKPRNAEVEPNPQKWDGWNPQFSNYDVVVSNYNGESWPEDVQKNFVSFVENGGGFVSVHAADNSFPEWKAYNKMIGIGGWNGRKLVRDGYWVHVEDGKVIKDNTTEGNSGAHAKKSEFLVEHLTTDHPITKGLPHRWLHTIDELYCKMCGPAENLEVLGYAKSTLSKRNEPILMTIQFGKGRIFHTTLGHDETAMRCRGFYTLLQRGTEWAASGEVTRNAAVPADFPTEDKTSPVAKP</sequence>
<evidence type="ECO:0000259" key="1">
    <source>
        <dbReference type="Pfam" id="PF06283"/>
    </source>
</evidence>
<reference evidence="2" key="1">
    <citation type="submission" date="2021-01" db="EMBL/GenBank/DDBJ databases">
        <title>Modified the classification status of verrucomicrobia.</title>
        <authorList>
            <person name="Feng X."/>
        </authorList>
    </citation>
    <scope>NUCLEOTIDE SEQUENCE</scope>
    <source>
        <strain evidence="2">_KCTC 22039</strain>
    </source>
</reference>
<proteinExistence type="predicted"/>
<name>A0A8J7MEN9_9BACT</name>
<dbReference type="AlphaFoldDB" id="A0A8J7MEN9"/>
<evidence type="ECO:0000313" key="3">
    <source>
        <dbReference type="Proteomes" id="UP000624703"/>
    </source>
</evidence>
<dbReference type="SUPFAM" id="SSF52317">
    <property type="entry name" value="Class I glutamine amidotransferase-like"/>
    <property type="match status" value="1"/>
</dbReference>
<accession>A0A8J7MEN9</accession>
<keyword evidence="3" id="KW-1185">Reference proteome</keyword>
<protein>
    <submittedName>
        <fullName evidence="2">ThuA domain-containing protein</fullName>
    </submittedName>
</protein>
<comment type="caution">
    <text evidence="2">The sequence shown here is derived from an EMBL/GenBank/DDBJ whole genome shotgun (WGS) entry which is preliminary data.</text>
</comment>
<organism evidence="2 3">
    <name type="scientific">Persicirhabdus sediminis</name>
    <dbReference type="NCBI Taxonomy" id="454144"/>
    <lineage>
        <taxon>Bacteria</taxon>
        <taxon>Pseudomonadati</taxon>
        <taxon>Verrucomicrobiota</taxon>
        <taxon>Verrucomicrobiia</taxon>
        <taxon>Verrucomicrobiales</taxon>
        <taxon>Verrucomicrobiaceae</taxon>
        <taxon>Persicirhabdus</taxon>
    </lineage>
</organism>
<dbReference type="Proteomes" id="UP000624703">
    <property type="component" value="Unassembled WGS sequence"/>
</dbReference>
<dbReference type="InterPro" id="IPR029062">
    <property type="entry name" value="Class_I_gatase-like"/>
</dbReference>
<dbReference type="Pfam" id="PF06283">
    <property type="entry name" value="ThuA"/>
    <property type="match status" value="1"/>
</dbReference>
<dbReference type="EMBL" id="JAENIM010000022">
    <property type="protein sequence ID" value="MBK1790459.1"/>
    <property type="molecule type" value="Genomic_DNA"/>
</dbReference>